<organism evidence="2 3">
    <name type="scientific">Streptomyces monashensis</name>
    <dbReference type="NCBI Taxonomy" id="1678012"/>
    <lineage>
        <taxon>Bacteria</taxon>
        <taxon>Bacillati</taxon>
        <taxon>Actinomycetota</taxon>
        <taxon>Actinomycetes</taxon>
        <taxon>Kitasatosporales</taxon>
        <taxon>Streptomycetaceae</taxon>
        <taxon>Streptomyces</taxon>
    </lineage>
</organism>
<protein>
    <submittedName>
        <fullName evidence="2">Uncharacterized protein</fullName>
    </submittedName>
</protein>
<proteinExistence type="predicted"/>
<reference evidence="2 3" key="1">
    <citation type="submission" date="2016-10" db="EMBL/GenBank/DDBJ databases">
        <title>Genome sequence of Streptomyces sp. MUSC 1.</title>
        <authorList>
            <person name="Lee L.-H."/>
            <person name="Ser H.-L."/>
            <person name="Law J.W.-F."/>
        </authorList>
    </citation>
    <scope>NUCLEOTIDE SEQUENCE [LARGE SCALE GENOMIC DNA]</scope>
    <source>
        <strain evidence="2 3">MUSC 1</strain>
    </source>
</reference>
<accession>A0A1S2NZB2</accession>
<evidence type="ECO:0000313" key="2">
    <source>
        <dbReference type="EMBL" id="OIJ86771.1"/>
    </source>
</evidence>
<feature type="region of interest" description="Disordered" evidence="1">
    <location>
        <begin position="77"/>
        <end position="106"/>
    </location>
</feature>
<evidence type="ECO:0000313" key="3">
    <source>
        <dbReference type="Proteomes" id="UP000179642"/>
    </source>
</evidence>
<comment type="caution">
    <text evidence="2">The sequence shown here is derived from an EMBL/GenBank/DDBJ whole genome shotgun (WGS) entry which is preliminary data.</text>
</comment>
<dbReference type="EMBL" id="MLYO01000120">
    <property type="protein sequence ID" value="OIJ86771.1"/>
    <property type="molecule type" value="Genomic_DNA"/>
</dbReference>
<sequence>MARITPVNSVRLDRVWTWRSCWPRSALSAARQTGSTDGAQGMGHTPSVIEAAVVTARARHRPARGHLAGNRRARAIARTRRPQPAAMSPVRKRNAYGLPATDDSLT</sequence>
<name>A0A1S2NZB2_9ACTN</name>
<dbReference type="AlphaFoldDB" id="A0A1S2NZB2"/>
<evidence type="ECO:0000256" key="1">
    <source>
        <dbReference type="SAM" id="MobiDB-lite"/>
    </source>
</evidence>
<keyword evidence="3" id="KW-1185">Reference proteome</keyword>
<gene>
    <name evidence="2" type="ORF">BIV23_43610</name>
</gene>
<dbReference type="Proteomes" id="UP000179642">
    <property type="component" value="Unassembled WGS sequence"/>
</dbReference>